<reference evidence="3" key="2">
    <citation type="submission" date="2025-08" db="UniProtKB">
        <authorList>
            <consortium name="Ensembl"/>
        </authorList>
    </citation>
    <scope>IDENTIFICATION</scope>
</reference>
<feature type="domain" description="PLAT" evidence="2">
    <location>
        <begin position="328"/>
        <end position="446"/>
    </location>
</feature>
<organism evidence="3 4">
    <name type="scientific">Lepisosteus oculatus</name>
    <name type="common">Spotted gar</name>
    <dbReference type="NCBI Taxonomy" id="7918"/>
    <lineage>
        <taxon>Eukaryota</taxon>
        <taxon>Metazoa</taxon>
        <taxon>Chordata</taxon>
        <taxon>Craniata</taxon>
        <taxon>Vertebrata</taxon>
        <taxon>Euteleostomi</taxon>
        <taxon>Actinopterygii</taxon>
        <taxon>Neopterygii</taxon>
        <taxon>Holostei</taxon>
        <taxon>Semionotiformes</taxon>
        <taxon>Lepisosteidae</taxon>
        <taxon>Lepisosteus</taxon>
    </lineage>
</organism>
<evidence type="ECO:0000259" key="2">
    <source>
        <dbReference type="PROSITE" id="PS50095"/>
    </source>
</evidence>
<protein>
    <recommendedName>
        <fullName evidence="2">PLAT domain-containing protein</fullName>
    </recommendedName>
</protein>
<accession>W5ME96</accession>
<dbReference type="Ensembl" id="ENSLOCT00000006713.1">
    <property type="protein sequence ID" value="ENSLOCP00000006705.1"/>
    <property type="gene ID" value="ENSLOCG00000005555.1"/>
</dbReference>
<dbReference type="SMART" id="SM00308">
    <property type="entry name" value="LH2"/>
    <property type="match status" value="1"/>
</dbReference>
<dbReference type="Gene3D" id="2.60.60.20">
    <property type="entry name" value="PLAT/LH2 domain"/>
    <property type="match status" value="1"/>
</dbReference>
<comment type="caution">
    <text evidence="1">Lacks conserved residue(s) required for the propagation of feature annotation.</text>
</comment>
<sequence>MYLTTVNVPFRTLIQKSKLFCTILFFKTDFQVNTIMPLTGLGEKEMKSDGLWCVYPVTPLEEKVGNPSLFSCLVMILYGSKGKSKPLFWKPKESYSIEDPTVYEIELQEDLGEIYKVRLGLNSSTNKTAQVSICPFRMQNADTLDSFICCVNETLPLSSSGDRWLEVPVEWPLRPSLRVAVYHTTLFSSDFYKIRQPPQVALCVYGDHGDTGERPLLWPLHTQDQKDGTKAFTFEIVAVELGDLSKIVLTVSSKMSVSVHVDEIHLRDKADKEKLYVFNVNEEFNVGPDQETTVKEIKLSSVMSKGQRKVTPVKERVNSHGDDKDDEAEFLVITFTGDVAGAGTNAHVHIVLFGNQGSSESIPLSATEEKWDPFEKGQVDTFKVKTRSVGTLHKIEIGHDGRGLESGWFLEKVEIVHPQSNLKLVFPCNRWLSADEGDRKTTVQLHCEGF</sequence>
<proteinExistence type="predicted"/>
<evidence type="ECO:0000313" key="4">
    <source>
        <dbReference type="Proteomes" id="UP000018468"/>
    </source>
</evidence>
<dbReference type="CDD" id="cd01756">
    <property type="entry name" value="PLAT_repeat"/>
    <property type="match status" value="1"/>
</dbReference>
<dbReference type="InterPro" id="IPR036392">
    <property type="entry name" value="PLAT/LH2_dom_sf"/>
</dbReference>
<dbReference type="EMBL" id="AHAT01004429">
    <property type="status" value="NOT_ANNOTATED_CDS"/>
    <property type="molecule type" value="Genomic_DNA"/>
</dbReference>
<dbReference type="Bgee" id="ENSLOCG00000005555">
    <property type="expression patterns" value="Expressed in bone element"/>
</dbReference>
<name>W5ME96_LEPOC</name>
<evidence type="ECO:0000256" key="1">
    <source>
        <dbReference type="PROSITE-ProRule" id="PRU00152"/>
    </source>
</evidence>
<dbReference type="Gene3D" id="2.40.180.10">
    <property type="entry name" value="Catalase core domain"/>
    <property type="match status" value="1"/>
</dbReference>
<feature type="domain" description="PLAT" evidence="2">
    <location>
        <begin position="180"/>
        <end position="298"/>
    </location>
</feature>
<dbReference type="eggNOG" id="KOG3599">
    <property type="taxonomic scope" value="Eukaryota"/>
</dbReference>
<dbReference type="Proteomes" id="UP000018468">
    <property type="component" value="Linkage group LG9"/>
</dbReference>
<dbReference type="PANTHER" id="PTHR45901:SF3">
    <property type="entry name" value="LIPOXYGENASE HOMOLOGY DOMAIN-CONTAINING PROTEIN 1"/>
    <property type="match status" value="1"/>
</dbReference>
<reference evidence="3" key="3">
    <citation type="submission" date="2025-09" db="UniProtKB">
        <authorList>
            <consortium name="Ensembl"/>
        </authorList>
    </citation>
    <scope>IDENTIFICATION</scope>
</reference>
<dbReference type="GeneTree" id="ENSGT00940000164047"/>
<dbReference type="InParanoid" id="W5ME96"/>
<dbReference type="AlphaFoldDB" id="W5ME96"/>
<dbReference type="HOGENOM" id="CLU_608272_0_0_1"/>
<dbReference type="SUPFAM" id="SSF49723">
    <property type="entry name" value="Lipase/lipooxygenase domain (PLAT/LH2 domain)"/>
    <property type="match status" value="3"/>
</dbReference>
<dbReference type="InterPro" id="IPR052970">
    <property type="entry name" value="Inner_ear_hair_cell_LOXHD"/>
</dbReference>
<keyword evidence="4" id="KW-1185">Reference proteome</keyword>
<dbReference type="PROSITE" id="PS50095">
    <property type="entry name" value="PLAT"/>
    <property type="match status" value="2"/>
</dbReference>
<dbReference type="PANTHER" id="PTHR45901">
    <property type="entry name" value="PROTEIN CBG12474"/>
    <property type="match status" value="1"/>
</dbReference>
<dbReference type="STRING" id="7918.ENSLOCP00000006705"/>
<evidence type="ECO:0000313" key="3">
    <source>
        <dbReference type="Ensembl" id="ENSLOCP00000006705.1"/>
    </source>
</evidence>
<dbReference type="InterPro" id="IPR001024">
    <property type="entry name" value="PLAT/LH2_dom"/>
</dbReference>
<reference evidence="4" key="1">
    <citation type="submission" date="2011-12" db="EMBL/GenBank/DDBJ databases">
        <title>The Draft Genome of Lepisosteus oculatus.</title>
        <authorList>
            <consortium name="The Broad Institute Genome Assembly &amp; Analysis Group"/>
            <consortium name="Computational R&amp;D Group"/>
            <consortium name="and Sequencing Platform"/>
            <person name="Di Palma F."/>
            <person name="Alfoldi J."/>
            <person name="Johnson J."/>
            <person name="Berlin A."/>
            <person name="Gnerre S."/>
            <person name="Jaffe D."/>
            <person name="MacCallum I."/>
            <person name="Young S."/>
            <person name="Walker B.J."/>
            <person name="Lander E.S."/>
            <person name="Lindblad-Toh K."/>
        </authorList>
    </citation>
    <scope>NUCLEOTIDE SEQUENCE [LARGE SCALE GENOMIC DNA]</scope>
</reference>
<dbReference type="Pfam" id="PF01477">
    <property type="entry name" value="PLAT"/>
    <property type="match status" value="1"/>
</dbReference>